<sequence length="117" mass="13216">MGSYKKGSVKGIKNGPFEWLDKAEHAFNMLRDVFTNIPILYHYNPEKYTPIFELIRKGDELDTPKGGRAQKAGVTHAVFDIHAVQMQHPAVEAKATLLGYMLAAVNETRSSHEMMLR</sequence>
<gene>
    <name evidence="1" type="ORF">ABVK25_008253</name>
</gene>
<accession>A0ABR4B3K5</accession>
<dbReference type="Proteomes" id="UP001590951">
    <property type="component" value="Unassembled WGS sequence"/>
</dbReference>
<protein>
    <submittedName>
        <fullName evidence="1">Uncharacterized protein</fullName>
    </submittedName>
</protein>
<keyword evidence="2" id="KW-1185">Reference proteome</keyword>
<reference evidence="1 2" key="1">
    <citation type="submission" date="2024-09" db="EMBL/GenBank/DDBJ databases">
        <title>Rethinking Asexuality: The Enigmatic Case of Functional Sexual Genes in Lepraria (Stereocaulaceae).</title>
        <authorList>
            <person name="Doellman M."/>
            <person name="Sun Y."/>
            <person name="Barcenas-Pena A."/>
            <person name="Lumbsch H.T."/>
            <person name="Grewe F."/>
        </authorList>
    </citation>
    <scope>NUCLEOTIDE SEQUENCE [LARGE SCALE GENOMIC DNA]</scope>
    <source>
        <strain evidence="1 2">Grewe 0041</strain>
    </source>
</reference>
<evidence type="ECO:0000313" key="1">
    <source>
        <dbReference type="EMBL" id="KAL2051591.1"/>
    </source>
</evidence>
<organism evidence="1 2">
    <name type="scientific">Lepraria finkii</name>
    <dbReference type="NCBI Taxonomy" id="1340010"/>
    <lineage>
        <taxon>Eukaryota</taxon>
        <taxon>Fungi</taxon>
        <taxon>Dikarya</taxon>
        <taxon>Ascomycota</taxon>
        <taxon>Pezizomycotina</taxon>
        <taxon>Lecanoromycetes</taxon>
        <taxon>OSLEUM clade</taxon>
        <taxon>Lecanoromycetidae</taxon>
        <taxon>Lecanorales</taxon>
        <taxon>Lecanorineae</taxon>
        <taxon>Stereocaulaceae</taxon>
        <taxon>Lepraria</taxon>
    </lineage>
</organism>
<proteinExistence type="predicted"/>
<evidence type="ECO:0000313" key="2">
    <source>
        <dbReference type="Proteomes" id="UP001590951"/>
    </source>
</evidence>
<name>A0ABR4B3K5_9LECA</name>
<comment type="caution">
    <text evidence="1">The sequence shown here is derived from an EMBL/GenBank/DDBJ whole genome shotgun (WGS) entry which is preliminary data.</text>
</comment>
<dbReference type="EMBL" id="JBHFEH010000034">
    <property type="protein sequence ID" value="KAL2051591.1"/>
    <property type="molecule type" value="Genomic_DNA"/>
</dbReference>